<dbReference type="PANTHER" id="PTHR13393:SF0">
    <property type="entry name" value="RNA N6-ADENOSINE-METHYLTRANSFERASE METTL16"/>
    <property type="match status" value="1"/>
</dbReference>
<reference evidence="3 4" key="1">
    <citation type="submission" date="2016-04" db="EMBL/GenBank/DDBJ databases">
        <title>A degradative enzymes factory behind the ericoid mycorrhizal symbiosis.</title>
        <authorList>
            <consortium name="DOE Joint Genome Institute"/>
            <person name="Martino E."/>
            <person name="Morin E."/>
            <person name="Grelet G."/>
            <person name="Kuo A."/>
            <person name="Kohler A."/>
            <person name="Daghino S."/>
            <person name="Barry K."/>
            <person name="Choi C."/>
            <person name="Cichocki N."/>
            <person name="Clum A."/>
            <person name="Copeland A."/>
            <person name="Hainaut M."/>
            <person name="Haridas S."/>
            <person name="Labutti K."/>
            <person name="Lindquist E."/>
            <person name="Lipzen A."/>
            <person name="Khouja H.-R."/>
            <person name="Murat C."/>
            <person name="Ohm R."/>
            <person name="Olson A."/>
            <person name="Spatafora J."/>
            <person name="Veneault-Fourrey C."/>
            <person name="Henrissat B."/>
            <person name="Grigoriev I."/>
            <person name="Martin F."/>
            <person name="Perotto S."/>
        </authorList>
    </citation>
    <scope>NUCLEOTIDE SEQUENCE [LARGE SCALE GENOMIC DNA]</scope>
    <source>
        <strain evidence="3 4">E</strain>
    </source>
</reference>
<evidence type="ECO:0000256" key="2">
    <source>
        <dbReference type="ARBA" id="ARBA00022679"/>
    </source>
</evidence>
<keyword evidence="2" id="KW-0808">Transferase</keyword>
<dbReference type="GeneID" id="36586058"/>
<dbReference type="InterPro" id="IPR010286">
    <property type="entry name" value="METTL16/RlmF"/>
</dbReference>
<sequence length="427" mass="47894">MSTSNENIYKDDIDFAALALTDATFAKVLKSNGQLDFSNPESVQQLTKSLLKRDFGLNISLPPDRLCPPVPNRLNYILWIQSILDTTNDSYKDVYDPEREVLGLDIGTGASCIYPLLGCSQRPNWRFAGTDIDEKSLQFAGQNVQANELQNRIKLLQTRATDPLLPLDKMNIDFSMCNPPFYESKAEMLTSTASKQRQPFTACTGSENEMVTPGGEVAFVSRMIEESLVLQDRVQWYTSMLGKFSSVAVLVQKLTDNRVGNYAVTEFVQGSKTRRWGIAWSFDDLRPVMSVARGVSSLQKSLLPFPSEYLIVSSNDPMKAGQRVNEILSQLHLQWMWKASISTGVGFSERAVWSRASRRQVAKKQGEAMEEDDDPEMAFGFKIHVVAARGGESGSRVTIRWLKGHDAVLFESFCGMVKRKQEEPINK</sequence>
<gene>
    <name evidence="3" type="ORF">K444DRAFT_586550</name>
</gene>
<dbReference type="Pfam" id="PF05971">
    <property type="entry name" value="Methyltransf_10"/>
    <property type="match status" value="1"/>
</dbReference>
<dbReference type="EMBL" id="KZ613783">
    <property type="protein sequence ID" value="PMD63044.1"/>
    <property type="molecule type" value="Genomic_DNA"/>
</dbReference>
<dbReference type="RefSeq" id="XP_024739948.1">
    <property type="nucleotide sequence ID" value="XM_024877981.1"/>
</dbReference>
<keyword evidence="4" id="KW-1185">Reference proteome</keyword>
<protein>
    <submittedName>
        <fullName evidence="3">DUF890 domain protein</fullName>
    </submittedName>
</protein>
<evidence type="ECO:0000256" key="1">
    <source>
        <dbReference type="ARBA" id="ARBA00022603"/>
    </source>
</evidence>
<dbReference type="OrthoDB" id="514248at2759"/>
<dbReference type="Proteomes" id="UP000235371">
    <property type="component" value="Unassembled WGS sequence"/>
</dbReference>
<dbReference type="Gene3D" id="3.40.50.150">
    <property type="entry name" value="Vaccinia Virus protein VP39"/>
    <property type="match status" value="1"/>
</dbReference>
<organism evidence="3 4">
    <name type="scientific">Hyaloscypha bicolor E</name>
    <dbReference type="NCBI Taxonomy" id="1095630"/>
    <lineage>
        <taxon>Eukaryota</taxon>
        <taxon>Fungi</taxon>
        <taxon>Dikarya</taxon>
        <taxon>Ascomycota</taxon>
        <taxon>Pezizomycotina</taxon>
        <taxon>Leotiomycetes</taxon>
        <taxon>Helotiales</taxon>
        <taxon>Hyaloscyphaceae</taxon>
        <taxon>Hyaloscypha</taxon>
        <taxon>Hyaloscypha bicolor</taxon>
    </lineage>
</organism>
<dbReference type="SUPFAM" id="SSF53335">
    <property type="entry name" value="S-adenosyl-L-methionine-dependent methyltransferases"/>
    <property type="match status" value="1"/>
</dbReference>
<evidence type="ECO:0000313" key="4">
    <source>
        <dbReference type="Proteomes" id="UP000235371"/>
    </source>
</evidence>
<dbReference type="InParanoid" id="A0A2J6TJ55"/>
<dbReference type="GO" id="GO:0005634">
    <property type="term" value="C:nucleus"/>
    <property type="evidence" value="ECO:0007669"/>
    <property type="project" value="TreeGrafter"/>
</dbReference>
<dbReference type="GO" id="GO:0008168">
    <property type="term" value="F:methyltransferase activity"/>
    <property type="evidence" value="ECO:0007669"/>
    <property type="project" value="UniProtKB-KW"/>
</dbReference>
<dbReference type="InterPro" id="IPR029063">
    <property type="entry name" value="SAM-dependent_MTases_sf"/>
</dbReference>
<dbReference type="AlphaFoldDB" id="A0A2J6TJ55"/>
<dbReference type="CDD" id="cd02440">
    <property type="entry name" value="AdoMet_MTases"/>
    <property type="match status" value="1"/>
</dbReference>
<accession>A0A2J6TJ55</accession>
<keyword evidence="1" id="KW-0489">Methyltransferase</keyword>
<proteinExistence type="predicted"/>
<dbReference type="STRING" id="1095630.A0A2J6TJ55"/>
<dbReference type="PANTHER" id="PTHR13393">
    <property type="entry name" value="SAM-DEPENDENT METHYLTRANSFERASE"/>
    <property type="match status" value="1"/>
</dbReference>
<dbReference type="GO" id="GO:0070475">
    <property type="term" value="P:rRNA base methylation"/>
    <property type="evidence" value="ECO:0007669"/>
    <property type="project" value="TreeGrafter"/>
</dbReference>
<evidence type="ECO:0000313" key="3">
    <source>
        <dbReference type="EMBL" id="PMD63044.1"/>
    </source>
</evidence>
<name>A0A2J6TJ55_9HELO</name>